<comment type="caution">
    <text evidence="2">The sequence shown here is derived from an EMBL/GenBank/DDBJ whole genome shotgun (WGS) entry which is preliminary data.</text>
</comment>
<keyword evidence="3" id="KW-1185">Reference proteome</keyword>
<dbReference type="EMBL" id="RBEE01000004">
    <property type="protein sequence ID" value="RNL55826.1"/>
    <property type="molecule type" value="Genomic_DNA"/>
</dbReference>
<proteinExistence type="predicted"/>
<name>A0A3N0C1B7_9SPHI</name>
<accession>A0A3N0C1B7</accession>
<gene>
    <name evidence="2" type="ORF">D7004_03465</name>
</gene>
<evidence type="ECO:0000256" key="1">
    <source>
        <dbReference type="SAM" id="SignalP"/>
    </source>
</evidence>
<dbReference type="AlphaFoldDB" id="A0A3N0C1B7"/>
<keyword evidence="1" id="KW-0732">Signal</keyword>
<sequence>MKLILYLFLAVFSCSAKAQIASHSQISNLRITNNHLPIYDSSRVDKDSIYQFRSGKNKMVQRNNLLLKSLAEIKQEQSNSLPYADNLVSSKSQKVIINSIKKRDLLFRDTDVKPELIYPKH</sequence>
<feature type="chain" id="PRO_5017976986" evidence="1">
    <location>
        <begin position="19"/>
        <end position="121"/>
    </location>
</feature>
<feature type="signal peptide" evidence="1">
    <location>
        <begin position="1"/>
        <end position="18"/>
    </location>
</feature>
<organism evidence="2 3">
    <name type="scientific">Pedobacter jejuensis</name>
    <dbReference type="NCBI Taxonomy" id="1268550"/>
    <lineage>
        <taxon>Bacteria</taxon>
        <taxon>Pseudomonadati</taxon>
        <taxon>Bacteroidota</taxon>
        <taxon>Sphingobacteriia</taxon>
        <taxon>Sphingobacteriales</taxon>
        <taxon>Sphingobacteriaceae</taxon>
        <taxon>Pedobacter</taxon>
    </lineage>
</organism>
<protein>
    <submittedName>
        <fullName evidence="2">Uncharacterized protein</fullName>
    </submittedName>
</protein>
<dbReference type="Proteomes" id="UP000274046">
    <property type="component" value="Unassembled WGS sequence"/>
</dbReference>
<evidence type="ECO:0000313" key="2">
    <source>
        <dbReference type="EMBL" id="RNL55826.1"/>
    </source>
</evidence>
<evidence type="ECO:0000313" key="3">
    <source>
        <dbReference type="Proteomes" id="UP000274046"/>
    </source>
</evidence>
<reference evidence="2 3" key="1">
    <citation type="submission" date="2018-10" db="EMBL/GenBank/DDBJ databases">
        <title>Genome sequencing of Pedobacter jejuensis TNB23.</title>
        <authorList>
            <person name="Cho Y.-J."/>
            <person name="Cho A."/>
            <person name="Kim O.-S."/>
        </authorList>
    </citation>
    <scope>NUCLEOTIDE SEQUENCE [LARGE SCALE GENOMIC DNA]</scope>
    <source>
        <strain evidence="2 3">TNB23</strain>
    </source>
</reference>